<dbReference type="AlphaFoldDB" id="A0A1T5AEQ9"/>
<proteinExistence type="predicted"/>
<evidence type="ECO:0000256" key="1">
    <source>
        <dbReference type="SAM" id="Phobius"/>
    </source>
</evidence>
<accession>A0A1T5AEQ9</accession>
<dbReference type="EMBL" id="FUYX01000001">
    <property type="protein sequence ID" value="SKB33227.1"/>
    <property type="molecule type" value="Genomic_DNA"/>
</dbReference>
<gene>
    <name evidence="2" type="ORF">SAMN05660750_00118</name>
</gene>
<protein>
    <submittedName>
        <fullName evidence="2">Uncharacterized protein</fullName>
    </submittedName>
</protein>
<evidence type="ECO:0000313" key="2">
    <source>
        <dbReference type="EMBL" id="SKB33227.1"/>
    </source>
</evidence>
<organism evidence="2 3">
    <name type="scientific">Bosea thiooxidans</name>
    <dbReference type="NCBI Taxonomy" id="53254"/>
    <lineage>
        <taxon>Bacteria</taxon>
        <taxon>Pseudomonadati</taxon>
        <taxon>Pseudomonadota</taxon>
        <taxon>Alphaproteobacteria</taxon>
        <taxon>Hyphomicrobiales</taxon>
        <taxon>Boseaceae</taxon>
        <taxon>Bosea</taxon>
    </lineage>
</organism>
<name>A0A1T5AEQ9_9HYPH</name>
<dbReference type="Proteomes" id="UP000190130">
    <property type="component" value="Unassembled WGS sequence"/>
</dbReference>
<feature type="transmembrane region" description="Helical" evidence="1">
    <location>
        <begin position="6"/>
        <end position="27"/>
    </location>
</feature>
<keyword evidence="1" id="KW-0472">Membrane</keyword>
<sequence length="61" mass="6756">MHASEGVPYVFRLLLVIIVLVVGYDAIVHQGAYTRDAWNSIVRLTQSSVEGAKDLGERARN</sequence>
<reference evidence="2 3" key="1">
    <citation type="submission" date="2017-02" db="EMBL/GenBank/DDBJ databases">
        <authorList>
            <person name="Peterson S.W."/>
        </authorList>
    </citation>
    <scope>NUCLEOTIDE SEQUENCE [LARGE SCALE GENOMIC DNA]</scope>
    <source>
        <strain evidence="2 3">DSM 9653</strain>
    </source>
</reference>
<keyword evidence="1" id="KW-1133">Transmembrane helix</keyword>
<evidence type="ECO:0000313" key="3">
    <source>
        <dbReference type="Proteomes" id="UP000190130"/>
    </source>
</evidence>
<keyword evidence="1" id="KW-0812">Transmembrane</keyword>